<evidence type="ECO:0000256" key="4">
    <source>
        <dbReference type="ARBA" id="ARBA00022741"/>
    </source>
</evidence>
<dbReference type="GO" id="GO:0005524">
    <property type="term" value="F:ATP binding"/>
    <property type="evidence" value="ECO:0007669"/>
    <property type="project" value="UniProtKB-KW"/>
</dbReference>
<comment type="caution">
    <text evidence="9">The sequence shown here is derived from an EMBL/GenBank/DDBJ whole genome shotgun (WGS) entry which is preliminary data.</text>
</comment>
<keyword evidence="2" id="KW-0813">Transport</keyword>
<feature type="region of interest" description="Disordered" evidence="7">
    <location>
        <begin position="1"/>
        <end position="31"/>
    </location>
</feature>
<dbReference type="SUPFAM" id="SSF52540">
    <property type="entry name" value="P-loop containing nucleoside triphosphate hydrolases"/>
    <property type="match status" value="1"/>
</dbReference>
<comment type="subcellular location">
    <subcellularLocation>
        <location evidence="1">Cell membrane</location>
        <topology evidence="1">Peripheral membrane protein</topology>
    </subcellularLocation>
</comment>
<evidence type="ECO:0000256" key="3">
    <source>
        <dbReference type="ARBA" id="ARBA00022475"/>
    </source>
</evidence>
<evidence type="ECO:0000256" key="2">
    <source>
        <dbReference type="ARBA" id="ARBA00022448"/>
    </source>
</evidence>
<dbReference type="Gene3D" id="3.40.50.300">
    <property type="entry name" value="P-loop containing nucleotide triphosphate hydrolases"/>
    <property type="match status" value="1"/>
</dbReference>
<evidence type="ECO:0000256" key="6">
    <source>
        <dbReference type="ARBA" id="ARBA00023136"/>
    </source>
</evidence>
<feature type="compositionally biased region" description="Polar residues" evidence="7">
    <location>
        <begin position="1"/>
        <end position="20"/>
    </location>
</feature>
<dbReference type="PROSITE" id="PS50893">
    <property type="entry name" value="ABC_TRANSPORTER_2"/>
    <property type="match status" value="1"/>
</dbReference>
<reference evidence="10" key="1">
    <citation type="journal article" date="2019" name="Int. J. Syst. Evol. Microbiol.">
        <title>The Global Catalogue of Microorganisms (GCM) 10K type strain sequencing project: providing services to taxonomists for standard genome sequencing and annotation.</title>
        <authorList>
            <consortium name="The Broad Institute Genomics Platform"/>
            <consortium name="The Broad Institute Genome Sequencing Center for Infectious Disease"/>
            <person name="Wu L."/>
            <person name="Ma J."/>
        </authorList>
    </citation>
    <scope>NUCLEOTIDE SEQUENCE [LARGE SCALE GENOMIC DNA]</scope>
    <source>
        <strain evidence="10">JCM 16548</strain>
    </source>
</reference>
<dbReference type="InterPro" id="IPR050086">
    <property type="entry name" value="MetN_ABC_transporter-like"/>
</dbReference>
<sequence length="282" mass="29988">MSEAVSSDAVSTDAGNTEPTDGTGASGSPADEAGVLLSARGLHKRFDQLEVLKGIDLDVRSGSVAVLIGPSGSGKTTVLRSLNGLEIPDAGTVRIGDVEVDFATAPTKKQLVGLRAQSSMVFQAHNLFPHLSVLQNVIEGPLTVQRRPREEVRAEGLALLDRVGLASKAEQHPYQLSGGQQQRVGIARALALKPQLMLFDEPTSALDPELVGEVLSVMKDLAAEGWTMVVVTHEIRFAQSVADQVLFLDGGVIVESGPPEAVLTDPQQPRTRTFLHRILDPI</sequence>
<organism evidence="9 10">
    <name type="scientific">Microlunatus aurantiacus</name>
    <dbReference type="NCBI Taxonomy" id="446786"/>
    <lineage>
        <taxon>Bacteria</taxon>
        <taxon>Bacillati</taxon>
        <taxon>Actinomycetota</taxon>
        <taxon>Actinomycetes</taxon>
        <taxon>Propionibacteriales</taxon>
        <taxon>Propionibacteriaceae</taxon>
        <taxon>Microlunatus</taxon>
    </lineage>
</organism>
<dbReference type="InterPro" id="IPR027417">
    <property type="entry name" value="P-loop_NTPase"/>
</dbReference>
<dbReference type="CDD" id="cd03262">
    <property type="entry name" value="ABC_HisP_GlnQ"/>
    <property type="match status" value="1"/>
</dbReference>
<feature type="domain" description="ABC transporter" evidence="8">
    <location>
        <begin position="37"/>
        <end position="275"/>
    </location>
</feature>
<dbReference type="InterPro" id="IPR003439">
    <property type="entry name" value="ABC_transporter-like_ATP-bd"/>
</dbReference>
<dbReference type="InterPro" id="IPR003593">
    <property type="entry name" value="AAA+_ATPase"/>
</dbReference>
<keyword evidence="10" id="KW-1185">Reference proteome</keyword>
<evidence type="ECO:0000256" key="7">
    <source>
        <dbReference type="SAM" id="MobiDB-lite"/>
    </source>
</evidence>
<dbReference type="PIRSF" id="PIRSF039085">
    <property type="entry name" value="ABC_ATPase_HisP"/>
    <property type="match status" value="1"/>
</dbReference>
<dbReference type="PANTHER" id="PTHR43166">
    <property type="entry name" value="AMINO ACID IMPORT ATP-BINDING PROTEIN"/>
    <property type="match status" value="1"/>
</dbReference>
<dbReference type="SMART" id="SM00382">
    <property type="entry name" value="AAA"/>
    <property type="match status" value="1"/>
</dbReference>
<dbReference type="PANTHER" id="PTHR43166:SF35">
    <property type="entry name" value="L-CYSTINE IMPORT ATP-BINDING PROTEIN TCYN"/>
    <property type="match status" value="1"/>
</dbReference>
<evidence type="ECO:0000259" key="8">
    <source>
        <dbReference type="PROSITE" id="PS50893"/>
    </source>
</evidence>
<dbReference type="PROSITE" id="PS00211">
    <property type="entry name" value="ABC_TRANSPORTER_1"/>
    <property type="match status" value="1"/>
</dbReference>
<evidence type="ECO:0000313" key="10">
    <source>
        <dbReference type="Proteomes" id="UP001500051"/>
    </source>
</evidence>
<gene>
    <name evidence="9" type="primary">tcyC</name>
    <name evidence="9" type="ORF">GCM10022204_11560</name>
</gene>
<name>A0ABP7CZS2_9ACTN</name>
<dbReference type="Proteomes" id="UP001500051">
    <property type="component" value="Unassembled WGS sequence"/>
</dbReference>
<dbReference type="InterPro" id="IPR017871">
    <property type="entry name" value="ABC_transporter-like_CS"/>
</dbReference>
<keyword evidence="6" id="KW-0472">Membrane</keyword>
<dbReference type="InterPro" id="IPR030679">
    <property type="entry name" value="ABC_ATPase_HisP-typ"/>
</dbReference>
<evidence type="ECO:0000256" key="1">
    <source>
        <dbReference type="ARBA" id="ARBA00004202"/>
    </source>
</evidence>
<dbReference type="Pfam" id="PF00005">
    <property type="entry name" value="ABC_tran"/>
    <property type="match status" value="1"/>
</dbReference>
<dbReference type="EMBL" id="BAAAYX010000003">
    <property type="protein sequence ID" value="GAA3697286.1"/>
    <property type="molecule type" value="Genomic_DNA"/>
</dbReference>
<dbReference type="RefSeq" id="WP_344811352.1">
    <property type="nucleotide sequence ID" value="NZ_BAAAYX010000003.1"/>
</dbReference>
<evidence type="ECO:0000313" key="9">
    <source>
        <dbReference type="EMBL" id="GAA3697286.1"/>
    </source>
</evidence>
<accession>A0ABP7CZS2</accession>
<keyword evidence="4" id="KW-0547">Nucleotide-binding</keyword>
<evidence type="ECO:0000256" key="5">
    <source>
        <dbReference type="ARBA" id="ARBA00022840"/>
    </source>
</evidence>
<protein>
    <submittedName>
        <fullName evidence="9">Cystine ABC transporter ATP-binding protein TcyC</fullName>
    </submittedName>
</protein>
<proteinExistence type="predicted"/>
<keyword evidence="3" id="KW-1003">Cell membrane</keyword>
<keyword evidence="5 9" id="KW-0067">ATP-binding</keyword>